<feature type="transmembrane region" description="Helical" evidence="1">
    <location>
        <begin position="89"/>
        <end position="109"/>
    </location>
</feature>
<feature type="transmembrane region" description="Helical" evidence="1">
    <location>
        <begin position="56"/>
        <end position="77"/>
    </location>
</feature>
<evidence type="ECO:0008006" key="4">
    <source>
        <dbReference type="Google" id="ProtNLM"/>
    </source>
</evidence>
<organism evidence="2 3">
    <name type="scientific">Haloarcula argentinensis</name>
    <dbReference type="NCBI Taxonomy" id="43776"/>
    <lineage>
        <taxon>Archaea</taxon>
        <taxon>Methanobacteriati</taxon>
        <taxon>Methanobacteriota</taxon>
        <taxon>Stenosarchaea group</taxon>
        <taxon>Halobacteria</taxon>
        <taxon>Halobacteriales</taxon>
        <taxon>Haloarculaceae</taxon>
        <taxon>Haloarcula</taxon>
    </lineage>
</organism>
<dbReference type="RefSeq" id="WP_311241312.1">
    <property type="nucleotide sequence ID" value="NZ_JAMQCP010000002.1"/>
</dbReference>
<feature type="transmembrane region" description="Helical" evidence="1">
    <location>
        <begin position="27"/>
        <end position="44"/>
    </location>
</feature>
<feature type="transmembrane region" description="Helical" evidence="1">
    <location>
        <begin position="272"/>
        <end position="289"/>
    </location>
</feature>
<evidence type="ECO:0000256" key="1">
    <source>
        <dbReference type="SAM" id="Phobius"/>
    </source>
</evidence>
<evidence type="ECO:0000313" key="3">
    <source>
        <dbReference type="Proteomes" id="UP001248536"/>
    </source>
</evidence>
<sequence>MTVSKDTSEKREVTTFGAFLSDHYQQFAIMGIFATVSAFFSGSLQQNTAPPSGTRAGLIASLLLLAAVTIWVTYQALAELSFIGNMPLTTEFGLATLVLTGGTLLYSVAARVSQFEITLIFANLMLFVGAIIIIVGRFPKETYNNVIENAQITPLAFITSFFYLIFLKYPEYIESTTTSALPEPLNVINIITLSLTFSCISLPLAEAFLGLNISQVTRFRSITERLYRPFLLSESILIASLGIFILSLVASNKAGSIPQGQLEILGYHWKSILFYHWFSLSLIVVYYRFYNTEMRLRDKYLQAQVLCVSIFVVTLVESLLTHLGFMSGLEIAF</sequence>
<keyword evidence="3" id="KW-1185">Reference proteome</keyword>
<name>A0ABU2F2B1_HALAR</name>
<evidence type="ECO:0000313" key="2">
    <source>
        <dbReference type="EMBL" id="MDS0254626.1"/>
    </source>
</evidence>
<proteinExistence type="predicted"/>
<accession>A0ABU2F2B1</accession>
<feature type="transmembrane region" description="Helical" evidence="1">
    <location>
        <begin position="230"/>
        <end position="252"/>
    </location>
</feature>
<keyword evidence="1" id="KW-1133">Transmembrane helix</keyword>
<protein>
    <recommendedName>
        <fullName evidence="4">Cytochrome c assembly protein domain-containing protein</fullName>
    </recommendedName>
</protein>
<dbReference type="Proteomes" id="UP001248536">
    <property type="component" value="Unassembled WGS sequence"/>
</dbReference>
<keyword evidence="1" id="KW-0472">Membrane</keyword>
<keyword evidence="1" id="KW-0812">Transmembrane</keyword>
<reference evidence="2 3" key="1">
    <citation type="submission" date="2022-06" db="EMBL/GenBank/DDBJ databases">
        <title>Haloarcula sp. a new haloarchaeum isolate from saline soil.</title>
        <authorList>
            <person name="Strakova D."/>
            <person name="Galisteo C."/>
            <person name="Sanchez-Porro C."/>
            <person name="Ventosa A."/>
        </authorList>
    </citation>
    <scope>NUCLEOTIDE SEQUENCE [LARGE SCALE GENOMIC DNA]</scope>
    <source>
        <strain evidence="2 3">JCM 15760</strain>
    </source>
</reference>
<feature type="transmembrane region" description="Helical" evidence="1">
    <location>
        <begin position="301"/>
        <end position="325"/>
    </location>
</feature>
<comment type="caution">
    <text evidence="2">The sequence shown here is derived from an EMBL/GenBank/DDBJ whole genome shotgun (WGS) entry which is preliminary data.</text>
</comment>
<gene>
    <name evidence="2" type="ORF">NC662_12960</name>
</gene>
<feature type="transmembrane region" description="Helical" evidence="1">
    <location>
        <begin position="115"/>
        <end position="138"/>
    </location>
</feature>
<feature type="transmembrane region" description="Helical" evidence="1">
    <location>
        <begin position="150"/>
        <end position="167"/>
    </location>
</feature>
<dbReference type="EMBL" id="JAMQCP010000002">
    <property type="protein sequence ID" value="MDS0254626.1"/>
    <property type="molecule type" value="Genomic_DNA"/>
</dbReference>